<keyword evidence="1 4" id="KW-0349">Heme</keyword>
<reference evidence="6 7" key="1">
    <citation type="submission" date="2019-02" db="EMBL/GenBank/DDBJ databases">
        <title>Deep-cultivation of Planctomycetes and their phenomic and genomic characterization uncovers novel biology.</title>
        <authorList>
            <person name="Wiegand S."/>
            <person name="Jogler M."/>
            <person name="Boedeker C."/>
            <person name="Pinto D."/>
            <person name="Vollmers J."/>
            <person name="Rivas-Marin E."/>
            <person name="Kohn T."/>
            <person name="Peeters S.H."/>
            <person name="Heuer A."/>
            <person name="Rast P."/>
            <person name="Oberbeckmann S."/>
            <person name="Bunk B."/>
            <person name="Jeske O."/>
            <person name="Meyerdierks A."/>
            <person name="Storesund J.E."/>
            <person name="Kallscheuer N."/>
            <person name="Luecker S."/>
            <person name="Lage O.M."/>
            <person name="Pohl T."/>
            <person name="Merkel B.J."/>
            <person name="Hornburger P."/>
            <person name="Mueller R.-W."/>
            <person name="Bruemmer F."/>
            <person name="Labrenz M."/>
            <person name="Spormann A.M."/>
            <person name="Op den Camp H."/>
            <person name="Overmann J."/>
            <person name="Amann R."/>
            <person name="Jetten M.S.M."/>
            <person name="Mascher T."/>
            <person name="Medema M.H."/>
            <person name="Devos D.P."/>
            <person name="Kaster A.-K."/>
            <person name="Ovreas L."/>
            <person name="Rohde M."/>
            <person name="Galperin M.Y."/>
            <person name="Jogler C."/>
        </authorList>
    </citation>
    <scope>NUCLEOTIDE SEQUENCE [LARGE SCALE GENOMIC DNA]</scope>
    <source>
        <strain evidence="6 7">K23_9</strain>
    </source>
</reference>
<dbReference type="Gene3D" id="2.120.10.30">
    <property type="entry name" value="TolB, C-terminal domain"/>
    <property type="match status" value="1"/>
</dbReference>
<protein>
    <submittedName>
        <fullName evidence="6">Cytochrome c</fullName>
    </submittedName>
</protein>
<evidence type="ECO:0000256" key="1">
    <source>
        <dbReference type="ARBA" id="ARBA00022617"/>
    </source>
</evidence>
<dbReference type="GO" id="GO:0020037">
    <property type="term" value="F:heme binding"/>
    <property type="evidence" value="ECO:0007669"/>
    <property type="project" value="InterPro"/>
</dbReference>
<dbReference type="InterPro" id="IPR055557">
    <property type="entry name" value="DUF7133"/>
</dbReference>
<dbReference type="EMBL" id="CP036526">
    <property type="protein sequence ID" value="QDT11192.1"/>
    <property type="molecule type" value="Genomic_DNA"/>
</dbReference>
<evidence type="ECO:0000256" key="4">
    <source>
        <dbReference type="PROSITE-ProRule" id="PRU00433"/>
    </source>
</evidence>
<evidence type="ECO:0000256" key="2">
    <source>
        <dbReference type="ARBA" id="ARBA00022723"/>
    </source>
</evidence>
<gene>
    <name evidence="6" type="ORF">K239x_31860</name>
</gene>
<dbReference type="NCBIfam" id="TIGR02604">
    <property type="entry name" value="Piru_Ver_Nterm"/>
    <property type="match status" value="1"/>
</dbReference>
<dbReference type="InterPro" id="IPR016024">
    <property type="entry name" value="ARM-type_fold"/>
</dbReference>
<feature type="domain" description="Cytochrome c" evidence="5">
    <location>
        <begin position="848"/>
        <end position="981"/>
    </location>
</feature>
<dbReference type="InterPro" id="IPR011042">
    <property type="entry name" value="6-blade_b-propeller_TolB-like"/>
</dbReference>
<dbReference type="InterPro" id="IPR013427">
    <property type="entry name" value="Haem-bd_dom_put"/>
</dbReference>
<keyword evidence="3 4" id="KW-0408">Iron</keyword>
<evidence type="ECO:0000313" key="7">
    <source>
        <dbReference type="Proteomes" id="UP000319817"/>
    </source>
</evidence>
<dbReference type="NCBIfam" id="TIGR02603">
    <property type="entry name" value="CxxCH_TIGR02603"/>
    <property type="match status" value="1"/>
</dbReference>
<dbReference type="Pfam" id="PF13646">
    <property type="entry name" value="HEAT_2"/>
    <property type="match status" value="1"/>
</dbReference>
<organism evidence="6 7">
    <name type="scientific">Stieleria marina</name>
    <dbReference type="NCBI Taxonomy" id="1930275"/>
    <lineage>
        <taxon>Bacteria</taxon>
        <taxon>Pseudomonadati</taxon>
        <taxon>Planctomycetota</taxon>
        <taxon>Planctomycetia</taxon>
        <taxon>Pirellulales</taxon>
        <taxon>Pirellulaceae</taxon>
        <taxon>Stieleria</taxon>
    </lineage>
</organism>
<dbReference type="SUPFAM" id="SSF46626">
    <property type="entry name" value="Cytochrome c"/>
    <property type="match status" value="1"/>
</dbReference>
<keyword evidence="2 4" id="KW-0479">Metal-binding</keyword>
<dbReference type="SUPFAM" id="SSF48371">
    <property type="entry name" value="ARM repeat"/>
    <property type="match status" value="1"/>
</dbReference>
<dbReference type="GO" id="GO:0046872">
    <property type="term" value="F:metal ion binding"/>
    <property type="evidence" value="ECO:0007669"/>
    <property type="project" value="UniProtKB-KW"/>
</dbReference>
<sequence length="982" mass="107344">MLTAIQGHTVEPSTKTKALDVIEGTRGGRHWVDGDTPPPKSAQESLQHVQIEPGYEVKLFAAEPLVRDPVAIAFDHRGEMFVAEYSDYPIGPPEGEDPLSKIVMVSDTDGDLVADRRIVFADKLNFAHSMMCYRGGLLVGAQTKVLFLKDTDGDNVADVRETVFDGFTPAHAQMQIGNPRWGIDNWVYMNYGPGEVFDAKTPDKKTKLPRKDFRFHPGTREFQADSGMGQFGNTVDRWGRRFYCTNRNPIMTTFLAPNVLKRNPFHVVAKPYYDVGKAGGETRVYPLVDMKSNYLSHAGTHTSACGTTAYLGELGEKSFGESVFVCEPIGHLVTRSIVQNDGVRLVATRAKEKSDFIASDDTWFRPSSLATGPDGALYLADMYRLWVEHPKFLPPEIAAKLDWRAGEDRGRIYRIVPTSAKTRPFSPPSTLAQTVDLLADQNGWRQFLGQRLLCEQQDLRAVDSVGKLLHHPSPTTRLHAMWTLDGLSALTKEDVIAAIQDAHPRVRSDAIGLSRTWIDQADVFAALGKAATSDTVTDRYAVALALADQDSDKAIELLAALALRDGADTHFLDGLLTSTQTTSQRVLSLMIRDDQFRQPGDAQRIMMVQRFASVIGARADLDSLATLLERLNQDVATDAEGTWWRAAIVSGLGEGLPRYRGKLGRLSLTKLLSDPPSRLAESASQTQAFFEQCSLTATDSDQDPVARAAAVNVLAYQPLSQSSSTLADLLLSDQPVEVQLASIRALAKNGTTAASEIVLQRWSELGSVVRGPALELVLRRSDSTKLALQAMAAGKMSASTLSIDQRVRLLKHSDESIKNQASELFGGAVSTNRQQVAKDYESALELKASGGEGAKVFARICAACHRRNGVGHDAGPDLSDTQNRSKAALLYDILDPNAKVEPRFTAYSILSVDGQVFNGLIVSESSEAVVLKMAEGKSKTIGRAEIEEIKVSKVSMMPEGIEKDITPQQMADLLAYLKGDHS</sequence>
<dbReference type="AlphaFoldDB" id="A0A517NVN4"/>
<dbReference type="Gene3D" id="1.10.760.10">
    <property type="entry name" value="Cytochrome c-like domain"/>
    <property type="match status" value="1"/>
</dbReference>
<dbReference type="PROSITE" id="PS51007">
    <property type="entry name" value="CYTC"/>
    <property type="match status" value="1"/>
</dbReference>
<dbReference type="InterPro" id="IPR009056">
    <property type="entry name" value="Cyt_c-like_dom"/>
</dbReference>
<evidence type="ECO:0000256" key="3">
    <source>
        <dbReference type="ARBA" id="ARBA00023004"/>
    </source>
</evidence>
<dbReference type="SUPFAM" id="SSF63829">
    <property type="entry name" value="Calcium-dependent phosphotriesterase"/>
    <property type="match status" value="1"/>
</dbReference>
<dbReference type="Proteomes" id="UP000319817">
    <property type="component" value="Chromosome"/>
</dbReference>
<evidence type="ECO:0000259" key="5">
    <source>
        <dbReference type="PROSITE" id="PS51007"/>
    </source>
</evidence>
<dbReference type="Gene3D" id="1.25.10.10">
    <property type="entry name" value="Leucine-rich Repeat Variant"/>
    <property type="match status" value="1"/>
</dbReference>
<dbReference type="PANTHER" id="PTHR33546:SF1">
    <property type="entry name" value="LARGE, MULTIFUNCTIONAL SECRETED PROTEIN"/>
    <property type="match status" value="1"/>
</dbReference>
<keyword evidence="7" id="KW-1185">Reference proteome</keyword>
<name>A0A517NVN4_9BACT</name>
<dbReference type="InterPro" id="IPR013428">
    <property type="entry name" value="Membrane-bound_put_N"/>
</dbReference>
<accession>A0A517NVN4</accession>
<dbReference type="GO" id="GO:0009055">
    <property type="term" value="F:electron transfer activity"/>
    <property type="evidence" value="ECO:0007669"/>
    <property type="project" value="InterPro"/>
</dbReference>
<evidence type="ECO:0000313" key="6">
    <source>
        <dbReference type="EMBL" id="QDT11192.1"/>
    </source>
</evidence>
<proteinExistence type="predicted"/>
<dbReference type="Pfam" id="PF23500">
    <property type="entry name" value="DUF7133"/>
    <property type="match status" value="1"/>
</dbReference>
<dbReference type="InterPro" id="IPR011989">
    <property type="entry name" value="ARM-like"/>
</dbReference>
<dbReference type="InterPro" id="IPR036909">
    <property type="entry name" value="Cyt_c-like_dom_sf"/>
</dbReference>
<dbReference type="PANTHER" id="PTHR33546">
    <property type="entry name" value="LARGE, MULTIFUNCTIONAL SECRETED PROTEIN-RELATED"/>
    <property type="match status" value="1"/>
</dbReference>